<comment type="caution">
    <text evidence="2">The sequence shown here is derived from an EMBL/GenBank/DDBJ whole genome shotgun (WGS) entry which is preliminary data.</text>
</comment>
<feature type="compositionally biased region" description="Acidic residues" evidence="1">
    <location>
        <begin position="225"/>
        <end position="239"/>
    </location>
</feature>
<dbReference type="AlphaFoldDB" id="A0A8T1VP39"/>
<gene>
    <name evidence="2" type="ORF">PHYPSEUDO_004066</name>
</gene>
<keyword evidence="3" id="KW-1185">Reference proteome</keyword>
<evidence type="ECO:0000313" key="2">
    <source>
        <dbReference type="EMBL" id="KAG7383082.1"/>
    </source>
</evidence>
<evidence type="ECO:0000313" key="3">
    <source>
        <dbReference type="Proteomes" id="UP000694044"/>
    </source>
</evidence>
<dbReference type="OrthoDB" id="159752at2759"/>
<feature type="compositionally biased region" description="Polar residues" evidence="1">
    <location>
        <begin position="214"/>
        <end position="224"/>
    </location>
</feature>
<dbReference type="Proteomes" id="UP000694044">
    <property type="component" value="Unassembled WGS sequence"/>
</dbReference>
<feature type="compositionally biased region" description="Polar residues" evidence="1">
    <location>
        <begin position="24"/>
        <end position="36"/>
    </location>
</feature>
<name>A0A8T1VP39_9STRA</name>
<protein>
    <submittedName>
        <fullName evidence="2">Uncharacterized protein</fullName>
    </submittedName>
</protein>
<accession>A0A8T1VP39</accession>
<sequence>MVTSSTSGGGFQRAADPAARPPMQRSTSIDSRPSQPVTRCLRRCASGLSHGLQMDVQQAVQLEKQELQKRGLLPPPFVAGLALPKAPAGADEEHNCSSYWLYRQQRRAVCRSNGQQPAVPCSPPVPIPLRRYSAAGGLGEHAAHGVDAEQLQRLSRSQCEARLWDKFWNYKLSFEARESFEAANVGATGGRARASSDHVDERRTPEMALRTYRSEASATSATDTGNEDDVESVSPEDEDEHVRHYSGDVFEMDDL</sequence>
<proteinExistence type="predicted"/>
<dbReference type="EMBL" id="JAGDFM010000188">
    <property type="protein sequence ID" value="KAG7383082.1"/>
    <property type="molecule type" value="Genomic_DNA"/>
</dbReference>
<feature type="region of interest" description="Disordered" evidence="1">
    <location>
        <begin position="210"/>
        <end position="255"/>
    </location>
</feature>
<evidence type="ECO:0000256" key="1">
    <source>
        <dbReference type="SAM" id="MobiDB-lite"/>
    </source>
</evidence>
<organism evidence="2 3">
    <name type="scientific">Phytophthora pseudosyringae</name>
    <dbReference type="NCBI Taxonomy" id="221518"/>
    <lineage>
        <taxon>Eukaryota</taxon>
        <taxon>Sar</taxon>
        <taxon>Stramenopiles</taxon>
        <taxon>Oomycota</taxon>
        <taxon>Peronosporomycetes</taxon>
        <taxon>Peronosporales</taxon>
        <taxon>Peronosporaceae</taxon>
        <taxon>Phytophthora</taxon>
    </lineage>
</organism>
<reference evidence="2" key="1">
    <citation type="submission" date="2021-02" db="EMBL/GenBank/DDBJ databases">
        <authorList>
            <person name="Palmer J.M."/>
        </authorList>
    </citation>
    <scope>NUCLEOTIDE SEQUENCE</scope>
    <source>
        <strain evidence="2">SCRP734</strain>
    </source>
</reference>
<feature type="region of interest" description="Disordered" evidence="1">
    <location>
        <begin position="1"/>
        <end position="36"/>
    </location>
</feature>